<dbReference type="PANTHER" id="PTHR35218">
    <property type="entry name" value="RNASE H DOMAIN-CONTAINING PROTEIN"/>
    <property type="match status" value="1"/>
</dbReference>
<proteinExistence type="predicted"/>
<dbReference type="PANTHER" id="PTHR35218:SF9">
    <property type="entry name" value="ENDONUCLEASE_EXONUCLEASE_PHOSPHATASE DOMAIN-CONTAINING PROTEIN"/>
    <property type="match status" value="1"/>
</dbReference>
<dbReference type="Gene3D" id="3.60.10.10">
    <property type="entry name" value="Endonuclease/exonuclease/phosphatase"/>
    <property type="match status" value="1"/>
</dbReference>
<gene>
    <name evidence="1" type="ORF">Sradi_2322700</name>
</gene>
<sequence>MKILVWNCQGLGSLWTVHALDELIRLHDPALVFLSETKCKKRKCDNLKERYNLFGINVDSCGKGGGLMMLWRKDISVHSFSSSHIDAGVFNEKGFEGWHFNEKGFEGFMGTRRQLKGEKHGI</sequence>
<comment type="caution">
    <text evidence="1">The sequence shown here is derived from an EMBL/GenBank/DDBJ whole genome shotgun (WGS) entry which is preliminary data.</text>
</comment>
<dbReference type="EMBL" id="JACGWJ010000009">
    <property type="protein sequence ID" value="KAL0399794.1"/>
    <property type="molecule type" value="Genomic_DNA"/>
</dbReference>
<dbReference type="AlphaFoldDB" id="A0AAW2T4X3"/>
<dbReference type="SUPFAM" id="SSF56219">
    <property type="entry name" value="DNase I-like"/>
    <property type="match status" value="1"/>
</dbReference>
<accession>A0AAW2T4X3</accession>
<organism evidence="1">
    <name type="scientific">Sesamum radiatum</name>
    <name type="common">Black benniseed</name>
    <dbReference type="NCBI Taxonomy" id="300843"/>
    <lineage>
        <taxon>Eukaryota</taxon>
        <taxon>Viridiplantae</taxon>
        <taxon>Streptophyta</taxon>
        <taxon>Embryophyta</taxon>
        <taxon>Tracheophyta</taxon>
        <taxon>Spermatophyta</taxon>
        <taxon>Magnoliopsida</taxon>
        <taxon>eudicotyledons</taxon>
        <taxon>Gunneridae</taxon>
        <taxon>Pentapetalae</taxon>
        <taxon>asterids</taxon>
        <taxon>lamiids</taxon>
        <taxon>Lamiales</taxon>
        <taxon>Pedaliaceae</taxon>
        <taxon>Sesamum</taxon>
    </lineage>
</organism>
<reference evidence="1" key="1">
    <citation type="submission" date="2020-06" db="EMBL/GenBank/DDBJ databases">
        <authorList>
            <person name="Li T."/>
            <person name="Hu X."/>
            <person name="Zhang T."/>
            <person name="Song X."/>
            <person name="Zhang H."/>
            <person name="Dai N."/>
            <person name="Sheng W."/>
            <person name="Hou X."/>
            <person name="Wei L."/>
        </authorList>
    </citation>
    <scope>NUCLEOTIDE SEQUENCE</scope>
    <source>
        <strain evidence="1">G02</strain>
        <tissue evidence="1">Leaf</tissue>
    </source>
</reference>
<dbReference type="InterPro" id="IPR036691">
    <property type="entry name" value="Endo/exonu/phosph_ase_sf"/>
</dbReference>
<name>A0AAW2T4X3_SESRA</name>
<reference evidence="1" key="2">
    <citation type="journal article" date="2024" name="Plant">
        <title>Genomic evolution and insights into agronomic trait innovations of Sesamum species.</title>
        <authorList>
            <person name="Miao H."/>
            <person name="Wang L."/>
            <person name="Qu L."/>
            <person name="Liu H."/>
            <person name="Sun Y."/>
            <person name="Le M."/>
            <person name="Wang Q."/>
            <person name="Wei S."/>
            <person name="Zheng Y."/>
            <person name="Lin W."/>
            <person name="Duan Y."/>
            <person name="Cao H."/>
            <person name="Xiong S."/>
            <person name="Wang X."/>
            <person name="Wei L."/>
            <person name="Li C."/>
            <person name="Ma Q."/>
            <person name="Ju M."/>
            <person name="Zhao R."/>
            <person name="Li G."/>
            <person name="Mu C."/>
            <person name="Tian Q."/>
            <person name="Mei H."/>
            <person name="Zhang T."/>
            <person name="Gao T."/>
            <person name="Zhang H."/>
        </authorList>
    </citation>
    <scope>NUCLEOTIDE SEQUENCE</scope>
    <source>
        <strain evidence="1">G02</strain>
    </source>
</reference>
<protein>
    <submittedName>
        <fullName evidence="1">Uncharacterized protein</fullName>
    </submittedName>
</protein>
<evidence type="ECO:0000313" key="1">
    <source>
        <dbReference type="EMBL" id="KAL0399794.1"/>
    </source>
</evidence>